<dbReference type="PANTHER" id="PTHR45766:SF6">
    <property type="entry name" value="SWI_SNF-RELATED MATRIX-ASSOCIATED ACTIN-DEPENDENT REGULATOR OF CHROMATIN SUBFAMILY A-LIKE PROTEIN 1"/>
    <property type="match status" value="1"/>
</dbReference>
<dbReference type="GO" id="GO:0006281">
    <property type="term" value="P:DNA repair"/>
    <property type="evidence" value="ECO:0007669"/>
    <property type="project" value="TreeGrafter"/>
</dbReference>
<dbReference type="PANTHER" id="PTHR45766">
    <property type="entry name" value="DNA ANNEALING HELICASE AND ENDONUCLEASE ZRANB3 FAMILY MEMBER"/>
    <property type="match status" value="1"/>
</dbReference>
<name>A0A5B8M874_9MICO</name>
<dbReference type="GO" id="GO:0008170">
    <property type="term" value="F:N-methyltransferase activity"/>
    <property type="evidence" value="ECO:0007669"/>
    <property type="project" value="InterPro"/>
</dbReference>
<evidence type="ECO:0000313" key="6">
    <source>
        <dbReference type="EMBL" id="QDZ15802.1"/>
    </source>
</evidence>
<dbReference type="InterPro" id="IPR027417">
    <property type="entry name" value="P-loop_NTPase"/>
</dbReference>
<dbReference type="SUPFAM" id="SSF52540">
    <property type="entry name" value="P-loop containing nucleoside triphosphate hydrolases"/>
    <property type="match status" value="2"/>
</dbReference>
<evidence type="ECO:0000256" key="2">
    <source>
        <dbReference type="ARBA" id="ARBA00022679"/>
    </source>
</evidence>
<organism evidence="6 7">
    <name type="scientific">Humibacter ginsenosidimutans</name>
    <dbReference type="NCBI Taxonomy" id="2599293"/>
    <lineage>
        <taxon>Bacteria</taxon>
        <taxon>Bacillati</taxon>
        <taxon>Actinomycetota</taxon>
        <taxon>Actinomycetes</taxon>
        <taxon>Micrococcales</taxon>
        <taxon>Microbacteriaceae</taxon>
        <taxon>Humibacter</taxon>
    </lineage>
</organism>
<dbReference type="InterPro" id="IPR029063">
    <property type="entry name" value="SAM-dependent_MTases_sf"/>
</dbReference>
<dbReference type="Gene3D" id="3.40.50.300">
    <property type="entry name" value="P-loop containing nucleotide triphosphate hydrolases"/>
    <property type="match status" value="2"/>
</dbReference>
<sequence>MSTLAEYESFLAEKVAFDHAYGFEVEPTDVNPILKPHQRDIVRWAVRGGRRAIFARFGLGKSVMQLEILRIIIQRYLDSGANARALIVAPLGVRGEFIRDGRRLLGLDVRFIRRTEEVEPTWSGIYVTNYESVRDGRLDVDQFDAVSLDEAAVLRSFGSKTYQTFLAMFDAIPYRFVATATPSPNKYKELIHYAGFLGVMDTGQALTRFFKRDSTQANNLTLYPHKEAEFWLWLNTWACFLQRPSDLCECSCHGHTWTLPTNDSGASSPSNGGQRPAAPEAGSAAAIAETRSSSRRNTSKPDAPEAADAFGRITEGPEPAPTTSGRECSTGADDRSTRTGRSTAVAESESANGGNPSPTSSLTWESRQQDAVSIASTMTATTSPKTADGQPRKSRQQTGARTGAASSCEVCRCDDGYDLPELRVHWDEVAVDLQSEQIDRDGQGVLVRGARMSMVDAAREKRDTMSARIARVMAIAADVPGQFLVWCDLNDEQALIEQRLTALGISYSSIYGALSDDEAERRLDEWRAGTTQALIGKPVMLGQGMNLQQAHVAIFAGITHKFEQTIQATHRIHRFGQTHPCDVHLIFADTEAEVRDVLERKWREHDELTDTMSDVIRQYGLNPAAIQQELTRSMGVERREESGEDWLIANNDCVPETMGMESNSVDLIVTSIPFSNHYEYTPSYNDFGHTDDNGHFWRQMDYLTPELLRILKPGRIYACHVKDRILFGSVTGAGAPTVSPFHAEALFHGRQHGFDYLGMITVTTDVVRENNQTYRLGYTEMRKDGSKMGVGSPEYILLFRKPQTDRAKGYADERVVKSIDDYSLARWQIDAAADWRSSGNRLLTVDELAQLSPEERSRLFTKQSVANVYDFAQHVQLGEAMAARKALPSTFKSLDPGSWSPWVWHDVNRMLTLNGEQARRNLEFHICPLQFDIVDRLIERFSNRGDLVFDPFGGLGTVPLRARKLGRRGRAVELNPTSYRDAVAYQLEMDRSGQTPTLFDLLDMDGAA</sequence>
<gene>
    <name evidence="6" type="ORF">FPZ11_14435</name>
</gene>
<evidence type="ECO:0000256" key="3">
    <source>
        <dbReference type="ARBA" id="ARBA00022801"/>
    </source>
</evidence>
<dbReference type="GO" id="GO:0003677">
    <property type="term" value="F:DNA binding"/>
    <property type="evidence" value="ECO:0007669"/>
    <property type="project" value="InterPro"/>
</dbReference>
<dbReference type="KEGG" id="huw:FPZ11_14435"/>
<keyword evidence="2" id="KW-0808">Transferase</keyword>
<keyword evidence="7" id="KW-1185">Reference proteome</keyword>
<dbReference type="Pfam" id="PF01555">
    <property type="entry name" value="N6_N4_Mtase"/>
    <property type="match status" value="1"/>
</dbReference>
<dbReference type="REBASE" id="364420">
    <property type="entry name" value="M.HspWJ71ORF14435P"/>
</dbReference>
<dbReference type="InterPro" id="IPR001650">
    <property type="entry name" value="Helicase_C-like"/>
</dbReference>
<dbReference type="AlphaFoldDB" id="A0A5B8M874"/>
<dbReference type="GO" id="GO:0031297">
    <property type="term" value="P:replication fork processing"/>
    <property type="evidence" value="ECO:0007669"/>
    <property type="project" value="TreeGrafter"/>
</dbReference>
<accession>A0A5B8M874</accession>
<dbReference type="SMART" id="SM00490">
    <property type="entry name" value="HELICc"/>
    <property type="match status" value="1"/>
</dbReference>
<dbReference type="RefSeq" id="WP_146321836.1">
    <property type="nucleotide sequence ID" value="NZ_CP042305.1"/>
</dbReference>
<dbReference type="SMART" id="SM00487">
    <property type="entry name" value="DEXDc"/>
    <property type="match status" value="1"/>
</dbReference>
<feature type="compositionally biased region" description="Polar residues" evidence="4">
    <location>
        <begin position="263"/>
        <end position="273"/>
    </location>
</feature>
<keyword evidence="1" id="KW-0489">Methyltransferase</keyword>
<evidence type="ECO:0000259" key="5">
    <source>
        <dbReference type="PROSITE" id="PS51194"/>
    </source>
</evidence>
<dbReference type="CDD" id="cd18793">
    <property type="entry name" value="SF2_C_SNF"/>
    <property type="match status" value="1"/>
</dbReference>
<dbReference type="Proteomes" id="UP000320216">
    <property type="component" value="Chromosome"/>
</dbReference>
<dbReference type="PROSITE" id="PS51194">
    <property type="entry name" value="HELICASE_CTER"/>
    <property type="match status" value="1"/>
</dbReference>
<feature type="compositionally biased region" description="Polar residues" evidence="4">
    <location>
        <begin position="349"/>
        <end position="385"/>
    </location>
</feature>
<dbReference type="Gene3D" id="3.40.50.150">
    <property type="entry name" value="Vaccinia Virus protein VP39"/>
    <property type="match status" value="1"/>
</dbReference>
<evidence type="ECO:0000256" key="1">
    <source>
        <dbReference type="ARBA" id="ARBA00022603"/>
    </source>
</evidence>
<dbReference type="InterPro" id="IPR049730">
    <property type="entry name" value="SNF2/RAD54-like_C"/>
</dbReference>
<reference evidence="6 7" key="1">
    <citation type="submission" date="2019-07" db="EMBL/GenBank/DDBJ databases">
        <title>Full genome sequence of Humibacter sp. WJ7-1.</title>
        <authorList>
            <person name="Im W.-T."/>
        </authorList>
    </citation>
    <scope>NUCLEOTIDE SEQUENCE [LARGE SCALE GENOMIC DNA]</scope>
    <source>
        <strain evidence="6 7">WJ7-1</strain>
    </source>
</reference>
<dbReference type="InterPro" id="IPR002941">
    <property type="entry name" value="DNA_methylase_N4/N6"/>
</dbReference>
<evidence type="ECO:0000256" key="4">
    <source>
        <dbReference type="SAM" id="MobiDB-lite"/>
    </source>
</evidence>
<dbReference type="GO" id="GO:0016787">
    <property type="term" value="F:hydrolase activity"/>
    <property type="evidence" value="ECO:0007669"/>
    <property type="project" value="UniProtKB-KW"/>
</dbReference>
<feature type="compositionally biased region" description="Low complexity" evidence="4">
    <location>
        <begin position="277"/>
        <end position="288"/>
    </location>
</feature>
<dbReference type="EMBL" id="CP042305">
    <property type="protein sequence ID" value="QDZ15802.1"/>
    <property type="molecule type" value="Genomic_DNA"/>
</dbReference>
<dbReference type="Pfam" id="PF00271">
    <property type="entry name" value="Helicase_C"/>
    <property type="match status" value="1"/>
</dbReference>
<protein>
    <recommendedName>
        <fullName evidence="5">Helicase C-terminal domain-containing protein</fullName>
    </recommendedName>
</protein>
<evidence type="ECO:0000313" key="7">
    <source>
        <dbReference type="Proteomes" id="UP000320216"/>
    </source>
</evidence>
<dbReference type="InterPro" id="IPR014001">
    <property type="entry name" value="Helicase_ATP-bd"/>
</dbReference>
<feature type="region of interest" description="Disordered" evidence="4">
    <location>
        <begin position="263"/>
        <end position="405"/>
    </location>
</feature>
<dbReference type="GO" id="GO:0032259">
    <property type="term" value="P:methylation"/>
    <property type="evidence" value="ECO:0007669"/>
    <property type="project" value="UniProtKB-KW"/>
</dbReference>
<dbReference type="SUPFAM" id="SSF53335">
    <property type="entry name" value="S-adenosyl-L-methionine-dependent methyltransferases"/>
    <property type="match status" value="1"/>
</dbReference>
<feature type="domain" description="Helicase C-terminal" evidence="5">
    <location>
        <begin position="471"/>
        <end position="616"/>
    </location>
</feature>
<dbReference type="OrthoDB" id="9773060at2"/>
<keyword evidence="3" id="KW-0378">Hydrolase</keyword>
<proteinExistence type="predicted"/>